<dbReference type="InterPro" id="IPR001867">
    <property type="entry name" value="OmpR/PhoB-type_DNA-bd"/>
</dbReference>
<dbReference type="AlphaFoldDB" id="A0A249MTT2"/>
<feature type="domain" description="Response regulatory" evidence="8">
    <location>
        <begin position="7"/>
        <end position="120"/>
    </location>
</feature>
<dbReference type="KEGG" id="shyd:CJD35_10105"/>
<dbReference type="SUPFAM" id="SSF46894">
    <property type="entry name" value="C-terminal effector domain of the bipartite response regulators"/>
    <property type="match status" value="1"/>
</dbReference>
<dbReference type="Gene3D" id="6.10.250.690">
    <property type="match status" value="1"/>
</dbReference>
<accession>A0A249MTT2</accession>
<evidence type="ECO:0000256" key="5">
    <source>
        <dbReference type="ARBA" id="ARBA00023163"/>
    </source>
</evidence>
<sequence length="238" mass="25928">MPVTAPLIMVAETQPDLRRTIREFLEESGFRVLPAQSSDDVFQALGKVPVGVVVLDSALRGADGLDLCRDVRERSDVPVILVGANSSEVDRVVGLELGADDYMAKPYSGRELAARVRAVLRRGRSDRSPGLNRQTQAVFDGWTVDFGRRTILDPAGAPVDLTAAEFTLLAVLLDHPQTVIARARLMELAGVRDAPSSDRSVDVLISRLRRKLRHGDQPAPIVTARGIGYMFSATVDRC</sequence>
<proteinExistence type="predicted"/>
<evidence type="ECO:0000256" key="3">
    <source>
        <dbReference type="ARBA" id="ARBA00023015"/>
    </source>
</evidence>
<organism evidence="10 11">
    <name type="scientific">Sphingobium xenophagum</name>
    <dbReference type="NCBI Taxonomy" id="121428"/>
    <lineage>
        <taxon>Bacteria</taxon>
        <taxon>Pseudomonadati</taxon>
        <taxon>Pseudomonadota</taxon>
        <taxon>Alphaproteobacteria</taxon>
        <taxon>Sphingomonadales</taxon>
        <taxon>Sphingomonadaceae</taxon>
        <taxon>Sphingobium</taxon>
    </lineage>
</organism>
<evidence type="ECO:0000256" key="1">
    <source>
        <dbReference type="ARBA" id="ARBA00022553"/>
    </source>
</evidence>
<evidence type="ECO:0000259" key="8">
    <source>
        <dbReference type="PROSITE" id="PS50110"/>
    </source>
</evidence>
<dbReference type="EMBL" id="CP022745">
    <property type="protein sequence ID" value="ASY44761.1"/>
    <property type="molecule type" value="Genomic_DNA"/>
</dbReference>
<dbReference type="GO" id="GO:0000976">
    <property type="term" value="F:transcription cis-regulatory region binding"/>
    <property type="evidence" value="ECO:0007669"/>
    <property type="project" value="TreeGrafter"/>
</dbReference>
<dbReference type="SMART" id="SM00862">
    <property type="entry name" value="Trans_reg_C"/>
    <property type="match status" value="1"/>
</dbReference>
<dbReference type="Gene3D" id="1.10.10.10">
    <property type="entry name" value="Winged helix-like DNA-binding domain superfamily/Winged helix DNA-binding domain"/>
    <property type="match status" value="1"/>
</dbReference>
<evidence type="ECO:0000313" key="11">
    <source>
        <dbReference type="Proteomes" id="UP000217141"/>
    </source>
</evidence>
<evidence type="ECO:0000256" key="6">
    <source>
        <dbReference type="PROSITE-ProRule" id="PRU00169"/>
    </source>
</evidence>
<protein>
    <submittedName>
        <fullName evidence="10">DNA-binding response regulator</fullName>
    </submittedName>
</protein>
<dbReference type="GO" id="GO:0005829">
    <property type="term" value="C:cytosol"/>
    <property type="evidence" value="ECO:0007669"/>
    <property type="project" value="TreeGrafter"/>
</dbReference>
<dbReference type="InterPro" id="IPR011006">
    <property type="entry name" value="CheY-like_superfamily"/>
</dbReference>
<dbReference type="Pfam" id="PF00486">
    <property type="entry name" value="Trans_reg_C"/>
    <property type="match status" value="1"/>
</dbReference>
<evidence type="ECO:0000256" key="4">
    <source>
        <dbReference type="ARBA" id="ARBA00023125"/>
    </source>
</evidence>
<dbReference type="InterPro" id="IPR016032">
    <property type="entry name" value="Sig_transdc_resp-reg_C-effctor"/>
</dbReference>
<dbReference type="InterPro" id="IPR001789">
    <property type="entry name" value="Sig_transdc_resp-reg_receiver"/>
</dbReference>
<dbReference type="GO" id="GO:0032993">
    <property type="term" value="C:protein-DNA complex"/>
    <property type="evidence" value="ECO:0007669"/>
    <property type="project" value="TreeGrafter"/>
</dbReference>
<keyword evidence="3" id="KW-0805">Transcription regulation</keyword>
<feature type="domain" description="OmpR/PhoB-type" evidence="9">
    <location>
        <begin position="134"/>
        <end position="233"/>
    </location>
</feature>
<evidence type="ECO:0000256" key="7">
    <source>
        <dbReference type="PROSITE-ProRule" id="PRU01091"/>
    </source>
</evidence>
<dbReference type="PROSITE" id="PS50110">
    <property type="entry name" value="RESPONSE_REGULATORY"/>
    <property type="match status" value="1"/>
</dbReference>
<dbReference type="CDD" id="cd00383">
    <property type="entry name" value="trans_reg_C"/>
    <property type="match status" value="1"/>
</dbReference>
<dbReference type="PANTHER" id="PTHR48111">
    <property type="entry name" value="REGULATOR OF RPOS"/>
    <property type="match status" value="1"/>
</dbReference>
<dbReference type="Pfam" id="PF00072">
    <property type="entry name" value="Response_reg"/>
    <property type="match status" value="1"/>
</dbReference>
<dbReference type="SUPFAM" id="SSF52172">
    <property type="entry name" value="CheY-like"/>
    <property type="match status" value="1"/>
</dbReference>
<dbReference type="InterPro" id="IPR039420">
    <property type="entry name" value="WalR-like"/>
</dbReference>
<dbReference type="GO" id="GO:0000156">
    <property type="term" value="F:phosphorelay response regulator activity"/>
    <property type="evidence" value="ECO:0007669"/>
    <property type="project" value="TreeGrafter"/>
</dbReference>
<keyword evidence="5" id="KW-0804">Transcription</keyword>
<evidence type="ECO:0000313" key="10">
    <source>
        <dbReference type="EMBL" id="ASY44761.1"/>
    </source>
</evidence>
<dbReference type="Gene3D" id="3.40.50.2300">
    <property type="match status" value="1"/>
</dbReference>
<feature type="modified residue" description="4-aspartylphosphate" evidence="6">
    <location>
        <position position="56"/>
    </location>
</feature>
<evidence type="ECO:0000256" key="2">
    <source>
        <dbReference type="ARBA" id="ARBA00023012"/>
    </source>
</evidence>
<evidence type="ECO:0000259" key="9">
    <source>
        <dbReference type="PROSITE" id="PS51755"/>
    </source>
</evidence>
<keyword evidence="4 7" id="KW-0238">DNA-binding</keyword>
<dbReference type="InterPro" id="IPR036388">
    <property type="entry name" value="WH-like_DNA-bd_sf"/>
</dbReference>
<feature type="DNA-binding region" description="OmpR/PhoB-type" evidence="7">
    <location>
        <begin position="134"/>
        <end position="233"/>
    </location>
</feature>
<keyword evidence="2" id="KW-0902">Two-component regulatory system</keyword>
<gene>
    <name evidence="10" type="ORF">CJD35_10105</name>
</gene>
<reference evidence="10 11" key="1">
    <citation type="submission" date="2017-08" db="EMBL/GenBank/DDBJ databases">
        <title>Whole Genome Sequence of Sphingobium hydrophobicum C1: Insights into Adaption to the Electronic-waste Contaminated Sediment.</title>
        <authorList>
            <person name="Song D."/>
            <person name="Chen X."/>
            <person name="Xu M."/>
        </authorList>
    </citation>
    <scope>NUCLEOTIDE SEQUENCE [LARGE SCALE GENOMIC DNA]</scope>
    <source>
        <strain evidence="10 11">C1</strain>
    </source>
</reference>
<dbReference type="Proteomes" id="UP000217141">
    <property type="component" value="Chromosome I"/>
</dbReference>
<name>A0A249MTT2_SPHXE</name>
<dbReference type="GO" id="GO:0006355">
    <property type="term" value="P:regulation of DNA-templated transcription"/>
    <property type="evidence" value="ECO:0007669"/>
    <property type="project" value="InterPro"/>
</dbReference>
<dbReference type="PROSITE" id="PS51755">
    <property type="entry name" value="OMPR_PHOB"/>
    <property type="match status" value="1"/>
</dbReference>
<dbReference type="SMART" id="SM00448">
    <property type="entry name" value="REC"/>
    <property type="match status" value="1"/>
</dbReference>
<keyword evidence="1 6" id="KW-0597">Phosphoprotein</keyword>
<dbReference type="PANTHER" id="PTHR48111:SF4">
    <property type="entry name" value="DNA-BINDING DUAL TRANSCRIPTIONAL REGULATOR OMPR"/>
    <property type="match status" value="1"/>
</dbReference>
<dbReference type="RefSeq" id="WP_086485419.1">
    <property type="nucleotide sequence ID" value="NZ_CP022745.1"/>
</dbReference>